<keyword evidence="1" id="KW-0472">Membrane</keyword>
<keyword evidence="1" id="KW-0812">Transmembrane</keyword>
<gene>
    <name evidence="2" type="ORF">RV00_GL002027</name>
</gene>
<dbReference type="AlphaFoldDB" id="A0A1L8SVB8"/>
<keyword evidence="1" id="KW-1133">Transmembrane helix</keyword>
<name>A0A1L8SVB8_9ENTE</name>
<organism evidence="2 3">
    <name type="scientific">Enterococcus devriesei</name>
    <dbReference type="NCBI Taxonomy" id="319970"/>
    <lineage>
        <taxon>Bacteria</taxon>
        <taxon>Bacillati</taxon>
        <taxon>Bacillota</taxon>
        <taxon>Bacilli</taxon>
        <taxon>Lactobacillales</taxon>
        <taxon>Enterococcaceae</taxon>
        <taxon>Enterococcus</taxon>
    </lineage>
</organism>
<dbReference type="EMBL" id="JXKM01000004">
    <property type="protein sequence ID" value="OJG35883.1"/>
    <property type="molecule type" value="Genomic_DNA"/>
</dbReference>
<proteinExistence type="predicted"/>
<sequence length="69" mass="8113">MLQKVGLASFFVLLYLFFFQKNKFDSQAVYHPTGSCLPNSNRTFYDFDPCMLQKVGLASFFVLLYLFFF</sequence>
<dbReference type="Proteomes" id="UP000183700">
    <property type="component" value="Unassembled WGS sequence"/>
</dbReference>
<evidence type="ECO:0000313" key="2">
    <source>
        <dbReference type="EMBL" id="OJG35883.1"/>
    </source>
</evidence>
<keyword evidence="3" id="KW-1185">Reference proteome</keyword>
<feature type="transmembrane region" description="Helical" evidence="1">
    <location>
        <begin position="50"/>
        <end position="68"/>
    </location>
</feature>
<evidence type="ECO:0000256" key="1">
    <source>
        <dbReference type="SAM" id="Phobius"/>
    </source>
</evidence>
<accession>A0A1L8SVB8</accession>
<reference evidence="2 3" key="1">
    <citation type="submission" date="2014-12" db="EMBL/GenBank/DDBJ databases">
        <title>Draft genome sequences of 29 type strains of Enterococci.</title>
        <authorList>
            <person name="Zhong Z."/>
            <person name="Sun Z."/>
            <person name="Liu W."/>
            <person name="Zhang W."/>
            <person name="Zhang H."/>
        </authorList>
    </citation>
    <scope>NUCLEOTIDE SEQUENCE [LARGE SCALE GENOMIC DNA]</scope>
    <source>
        <strain evidence="2 3">DSM 22802</strain>
    </source>
</reference>
<comment type="caution">
    <text evidence="2">The sequence shown here is derived from an EMBL/GenBank/DDBJ whole genome shotgun (WGS) entry which is preliminary data.</text>
</comment>
<protein>
    <submittedName>
        <fullName evidence="2">Uncharacterized protein</fullName>
    </submittedName>
</protein>
<evidence type="ECO:0000313" key="3">
    <source>
        <dbReference type="Proteomes" id="UP000183700"/>
    </source>
</evidence>